<feature type="domain" description="Peptidase S9 prolyl oligopeptidase catalytic" evidence="7">
    <location>
        <begin position="236"/>
        <end position="318"/>
    </location>
</feature>
<dbReference type="SUPFAM" id="SSF50993">
    <property type="entry name" value="Peptidase/esterase 'gauge' domain"/>
    <property type="match status" value="1"/>
</dbReference>
<dbReference type="AlphaFoldDB" id="A0A9N9IU50"/>
<dbReference type="PANTHER" id="PTHR11757">
    <property type="entry name" value="PROTEASE FAMILY S9A OLIGOPEPTIDASE"/>
    <property type="match status" value="1"/>
</dbReference>
<dbReference type="OrthoDB" id="248387at2759"/>
<dbReference type="EMBL" id="CAJVPV010034969">
    <property type="protein sequence ID" value="CAG8749938.1"/>
    <property type="molecule type" value="Genomic_DNA"/>
</dbReference>
<dbReference type="Pfam" id="PF02897">
    <property type="entry name" value="Peptidase_S9_N"/>
    <property type="match status" value="1"/>
</dbReference>
<evidence type="ECO:0000256" key="6">
    <source>
        <dbReference type="RuleBase" id="RU368024"/>
    </source>
</evidence>
<sequence length="319" mass="36605">LFITINSNTFESSEVRFFDARHDISSGTPDLKLIEPRTLGLEYYVDHHDDNFYILTNADGARNFKLVRVKVENVGKRYWETILTVKETEKIEDVEIFRNFAVIFAKREGLPVILCYNLWTSEIHQIELPIKYCTISPGINNNYDTDTVRFTYSSPFTHESIYDYDMKLRNLKSMTVHPMQDFDSNLYTCHRVHAKSSDGTKIPITLLHKKSLPLNHDNPLLVRSYGAYGISTEPEFQLEHFPILERGWVIALAHVRGGSEMGFSWYDQGRMMQKKNSFTDLISVVEHLIDAGYTDPSRVSTIGTSAGGLLMGTAFIMRP</sequence>
<keyword evidence="3 6" id="KW-0378">Hydrolase</keyword>
<evidence type="ECO:0000256" key="3">
    <source>
        <dbReference type="ARBA" id="ARBA00022801"/>
    </source>
</evidence>
<feature type="non-terminal residue" evidence="9">
    <location>
        <position position="1"/>
    </location>
</feature>
<dbReference type="InterPro" id="IPR029058">
    <property type="entry name" value="AB_hydrolase_fold"/>
</dbReference>
<feature type="non-terminal residue" evidence="9">
    <location>
        <position position="319"/>
    </location>
</feature>
<dbReference type="InterPro" id="IPR051543">
    <property type="entry name" value="Serine_Peptidase_S9A"/>
</dbReference>
<evidence type="ECO:0000256" key="1">
    <source>
        <dbReference type="ARBA" id="ARBA00005228"/>
    </source>
</evidence>
<dbReference type="EC" id="3.4.21.-" evidence="6"/>
<dbReference type="Gene3D" id="3.40.50.1820">
    <property type="entry name" value="alpha/beta hydrolase"/>
    <property type="match status" value="1"/>
</dbReference>
<evidence type="ECO:0000256" key="4">
    <source>
        <dbReference type="ARBA" id="ARBA00022825"/>
    </source>
</evidence>
<proteinExistence type="inferred from homology"/>
<keyword evidence="2 6" id="KW-0645">Protease</keyword>
<protein>
    <recommendedName>
        <fullName evidence="6">Prolyl endopeptidase</fullName>
        <ecNumber evidence="6">3.4.21.-</ecNumber>
    </recommendedName>
</protein>
<keyword evidence="4 6" id="KW-0720">Serine protease</keyword>
<dbReference type="PANTHER" id="PTHR11757:SF19">
    <property type="entry name" value="PROLYL ENDOPEPTIDASE-LIKE"/>
    <property type="match status" value="1"/>
</dbReference>
<dbReference type="Gene3D" id="2.130.10.120">
    <property type="entry name" value="Prolyl oligopeptidase, N-terminal domain"/>
    <property type="match status" value="1"/>
</dbReference>
<evidence type="ECO:0000256" key="2">
    <source>
        <dbReference type="ARBA" id="ARBA00022670"/>
    </source>
</evidence>
<comment type="caution">
    <text evidence="9">The sequence shown here is derived from an EMBL/GenBank/DDBJ whole genome shotgun (WGS) entry which is preliminary data.</text>
</comment>
<evidence type="ECO:0000259" key="7">
    <source>
        <dbReference type="Pfam" id="PF00326"/>
    </source>
</evidence>
<dbReference type="InterPro" id="IPR023302">
    <property type="entry name" value="Pept_S9A_N"/>
</dbReference>
<organism evidence="9 10">
    <name type="scientific">Acaulospora morrowiae</name>
    <dbReference type="NCBI Taxonomy" id="94023"/>
    <lineage>
        <taxon>Eukaryota</taxon>
        <taxon>Fungi</taxon>
        <taxon>Fungi incertae sedis</taxon>
        <taxon>Mucoromycota</taxon>
        <taxon>Glomeromycotina</taxon>
        <taxon>Glomeromycetes</taxon>
        <taxon>Diversisporales</taxon>
        <taxon>Acaulosporaceae</taxon>
        <taxon>Acaulospora</taxon>
    </lineage>
</organism>
<evidence type="ECO:0000313" key="10">
    <source>
        <dbReference type="Proteomes" id="UP000789342"/>
    </source>
</evidence>
<dbReference type="GO" id="GO:0004252">
    <property type="term" value="F:serine-type endopeptidase activity"/>
    <property type="evidence" value="ECO:0007669"/>
    <property type="project" value="UniProtKB-UniRule"/>
</dbReference>
<feature type="domain" description="Peptidase S9A N-terminal" evidence="8">
    <location>
        <begin position="1"/>
        <end position="171"/>
    </location>
</feature>
<reference evidence="9" key="1">
    <citation type="submission" date="2021-06" db="EMBL/GenBank/DDBJ databases">
        <authorList>
            <person name="Kallberg Y."/>
            <person name="Tangrot J."/>
            <person name="Rosling A."/>
        </authorList>
    </citation>
    <scope>NUCLEOTIDE SEQUENCE</scope>
    <source>
        <strain evidence="9">CL551</strain>
    </source>
</reference>
<name>A0A9N9IU50_9GLOM</name>
<comment type="function">
    <text evidence="5">Serine peptidase whose precise substrate specificity remains unclear. Does not cleave peptides after a arginine or lysine residue. Regulates trans-Golgi network morphology and sorting by regulating the membrane binding of the AP-1 complex. May play a role in the regulation of synaptic vesicle exocytosis.</text>
</comment>
<dbReference type="SUPFAM" id="SSF53474">
    <property type="entry name" value="alpha/beta-Hydrolases"/>
    <property type="match status" value="1"/>
</dbReference>
<dbReference type="PRINTS" id="PR00862">
    <property type="entry name" value="PROLIGOPTASE"/>
</dbReference>
<dbReference type="GO" id="GO:0006508">
    <property type="term" value="P:proteolysis"/>
    <property type="evidence" value="ECO:0007669"/>
    <property type="project" value="UniProtKB-KW"/>
</dbReference>
<dbReference type="Proteomes" id="UP000789342">
    <property type="component" value="Unassembled WGS sequence"/>
</dbReference>
<keyword evidence="10" id="KW-1185">Reference proteome</keyword>
<gene>
    <name evidence="9" type="ORF">AMORRO_LOCUS15279</name>
</gene>
<accession>A0A9N9IU50</accession>
<dbReference type="Pfam" id="PF00326">
    <property type="entry name" value="Peptidase_S9"/>
    <property type="match status" value="1"/>
</dbReference>
<dbReference type="InterPro" id="IPR002470">
    <property type="entry name" value="Peptidase_S9A"/>
</dbReference>
<evidence type="ECO:0000256" key="5">
    <source>
        <dbReference type="ARBA" id="ARBA00045448"/>
    </source>
</evidence>
<evidence type="ECO:0000259" key="8">
    <source>
        <dbReference type="Pfam" id="PF02897"/>
    </source>
</evidence>
<comment type="similarity">
    <text evidence="1 6">Belongs to the peptidase S9A family.</text>
</comment>
<dbReference type="InterPro" id="IPR001375">
    <property type="entry name" value="Peptidase_S9_cat"/>
</dbReference>
<evidence type="ECO:0000313" key="9">
    <source>
        <dbReference type="EMBL" id="CAG8749938.1"/>
    </source>
</evidence>